<gene>
    <name evidence="8 11" type="primary">msrB</name>
    <name evidence="9" type="synonym">msrA</name>
    <name evidence="11" type="ORF">RVY80_04805</name>
</gene>
<dbReference type="InterPro" id="IPR002579">
    <property type="entry name" value="Met_Sox_Rdtase_MsrB_dom"/>
</dbReference>
<evidence type="ECO:0000256" key="7">
    <source>
        <dbReference type="ARBA" id="ARBA00048782"/>
    </source>
</evidence>
<evidence type="ECO:0000256" key="8">
    <source>
        <dbReference type="HAMAP-Rule" id="MF_01400"/>
    </source>
</evidence>
<dbReference type="EMBL" id="JAWJZB010000005">
    <property type="protein sequence ID" value="MDV5088166.1"/>
    <property type="molecule type" value="Genomic_DNA"/>
</dbReference>
<dbReference type="RefSeq" id="WP_295189105.1">
    <property type="nucleotide sequence ID" value="NZ_JAWJZA010000004.1"/>
</dbReference>
<dbReference type="EC" id="1.8.4.11" evidence="9"/>
<comment type="caution">
    <text evidence="8">Lacks conserved residue(s) required for the propagation of feature annotation.</text>
</comment>
<evidence type="ECO:0000259" key="10">
    <source>
        <dbReference type="PROSITE" id="PS51790"/>
    </source>
</evidence>
<evidence type="ECO:0000313" key="12">
    <source>
        <dbReference type="Proteomes" id="UP001272515"/>
    </source>
</evidence>
<dbReference type="NCBIfam" id="TIGR00401">
    <property type="entry name" value="msrA"/>
    <property type="match status" value="1"/>
</dbReference>
<feature type="domain" description="MsrB" evidence="10">
    <location>
        <begin position="175"/>
        <end position="298"/>
    </location>
</feature>
<feature type="active site" evidence="9">
    <location>
        <position position="12"/>
    </location>
</feature>
<comment type="similarity">
    <text evidence="8">Belongs to the MsrB Met sulfoxide reductase family.</text>
</comment>
<comment type="catalytic activity">
    <reaction evidence="7 9">
        <text>[thioredoxin]-disulfide + L-methionine + H2O = L-methionine (S)-S-oxide + [thioredoxin]-dithiol</text>
        <dbReference type="Rhea" id="RHEA:19993"/>
        <dbReference type="Rhea" id="RHEA-COMP:10698"/>
        <dbReference type="Rhea" id="RHEA-COMP:10700"/>
        <dbReference type="ChEBI" id="CHEBI:15377"/>
        <dbReference type="ChEBI" id="CHEBI:29950"/>
        <dbReference type="ChEBI" id="CHEBI:50058"/>
        <dbReference type="ChEBI" id="CHEBI:57844"/>
        <dbReference type="ChEBI" id="CHEBI:58772"/>
        <dbReference type="EC" id="1.8.4.11"/>
    </reaction>
</comment>
<keyword evidence="3 8" id="KW-0560">Oxidoreductase</keyword>
<dbReference type="Pfam" id="PF01625">
    <property type="entry name" value="PMSR"/>
    <property type="match status" value="1"/>
</dbReference>
<evidence type="ECO:0000256" key="6">
    <source>
        <dbReference type="ARBA" id="ARBA00048488"/>
    </source>
</evidence>
<dbReference type="GO" id="GO:0033743">
    <property type="term" value="F:peptide-methionine (R)-S-oxide reductase activity"/>
    <property type="evidence" value="ECO:0007669"/>
    <property type="project" value="UniProtKB-EC"/>
</dbReference>
<evidence type="ECO:0000256" key="2">
    <source>
        <dbReference type="ARBA" id="ARBA00011017"/>
    </source>
</evidence>
<organism evidence="11 12">
    <name type="scientific">Veillonella absiana</name>
    <dbReference type="NCBI Taxonomy" id="3079305"/>
    <lineage>
        <taxon>Bacteria</taxon>
        <taxon>Bacillati</taxon>
        <taxon>Bacillota</taxon>
        <taxon>Negativicutes</taxon>
        <taxon>Veillonellales</taxon>
        <taxon>Veillonellaceae</taxon>
        <taxon>Veillonella</taxon>
    </lineage>
</organism>
<evidence type="ECO:0000256" key="9">
    <source>
        <dbReference type="HAMAP-Rule" id="MF_01401"/>
    </source>
</evidence>
<dbReference type="HAMAP" id="MF_01401">
    <property type="entry name" value="MsrA"/>
    <property type="match status" value="1"/>
</dbReference>
<name>A0ABU3Z8C4_9FIRM</name>
<dbReference type="PANTHER" id="PTHR10173:SF52">
    <property type="entry name" value="METHIONINE-R-SULFOXIDE REDUCTASE B1"/>
    <property type="match status" value="1"/>
</dbReference>
<dbReference type="Gene3D" id="3.30.1060.10">
    <property type="entry name" value="Peptide methionine sulphoxide reductase MsrA"/>
    <property type="match status" value="1"/>
</dbReference>
<evidence type="ECO:0000256" key="1">
    <source>
        <dbReference type="ARBA" id="ARBA00008076"/>
    </source>
</evidence>
<dbReference type="InterPro" id="IPR036509">
    <property type="entry name" value="Met_Sox_Rdtase_MsrA_sf"/>
</dbReference>
<evidence type="ECO:0000256" key="5">
    <source>
        <dbReference type="ARBA" id="ARBA00047806"/>
    </source>
</evidence>
<evidence type="ECO:0000256" key="3">
    <source>
        <dbReference type="ARBA" id="ARBA00023002"/>
    </source>
</evidence>
<feature type="active site" description="Nucleophile" evidence="8">
    <location>
        <position position="287"/>
    </location>
</feature>
<dbReference type="Gene3D" id="2.170.150.20">
    <property type="entry name" value="Peptide methionine sulfoxide reductase"/>
    <property type="match status" value="1"/>
</dbReference>
<evidence type="ECO:0000313" key="11">
    <source>
        <dbReference type="EMBL" id="MDV5088166.1"/>
    </source>
</evidence>
<dbReference type="Proteomes" id="UP001272515">
    <property type="component" value="Unassembled WGS sequence"/>
</dbReference>
<accession>A0ABU3Z8C4</accession>
<dbReference type="SUPFAM" id="SSF55068">
    <property type="entry name" value="Peptide methionine sulfoxide reductase"/>
    <property type="match status" value="1"/>
</dbReference>
<evidence type="ECO:0000256" key="4">
    <source>
        <dbReference type="ARBA" id="ARBA00023268"/>
    </source>
</evidence>
<dbReference type="PANTHER" id="PTHR10173">
    <property type="entry name" value="METHIONINE SULFOXIDE REDUCTASE"/>
    <property type="match status" value="1"/>
</dbReference>
<comment type="similarity">
    <text evidence="2">In the N-terminal section; belongs to the MsrA Met sulfoxide reductase family.</text>
</comment>
<keyword evidence="4" id="KW-0511">Multifunctional enzyme</keyword>
<dbReference type="Pfam" id="PF01641">
    <property type="entry name" value="SelR"/>
    <property type="match status" value="1"/>
</dbReference>
<keyword evidence="12" id="KW-1185">Reference proteome</keyword>
<protein>
    <recommendedName>
        <fullName evidence="8 9">Multifunctional fusion protein</fullName>
    </recommendedName>
    <domain>
        <recommendedName>
            <fullName evidence="9">Peptide methionine sulfoxide reductase MsrA</fullName>
            <shortName evidence="9">Protein-methionine-S-oxide reductase</shortName>
            <ecNumber evidence="9">1.8.4.11</ecNumber>
        </recommendedName>
        <alternativeName>
            <fullName evidence="9">Peptide-methionine (S)-S-oxide reductase</fullName>
            <shortName evidence="9">Peptide Met(O) reductase</shortName>
        </alternativeName>
    </domain>
    <domain>
        <recommendedName>
            <fullName evidence="8">Peptide methionine sulfoxide reductase MsrB</fullName>
            <ecNumber evidence="8">1.8.4.12</ecNumber>
        </recommendedName>
        <alternativeName>
            <fullName evidence="8">Peptide-methionine (R)-S-oxide reductase</fullName>
        </alternativeName>
    </domain>
</protein>
<dbReference type="NCBIfam" id="TIGR00357">
    <property type="entry name" value="peptide-methionine (R)-S-oxide reductase MsrB"/>
    <property type="match status" value="1"/>
</dbReference>
<sequence>MNTQTIYLAGGCFWGLEAYFKAIPGVISVDSGYANGPTNTTTYEEVCHGSGHAETIKLIYDADVLALRHIIQYYFRVVDPFTINKQGNDVGIQYRSGLYYTNDTDKSVIEDVLKKLQDLYAQSFAIEVKPLENFVKAEEYHQDYLEKNPGGYCHINLTKAEEPLIDLDTYQKMSESELQANLSDLEYEVTQHSATERPFTHEYTSEFKPGIYVDITSGEPLFFSNDKFESGCGWPSFAAPISSEVMNYYRDSTHGMERFEVRSRIGNAHLGHVFEDGPRELGGLRYCINGASLRFIPLEDMDREGYGYLTGYVSRHHG</sequence>
<comment type="caution">
    <text evidence="11">The sequence shown here is derived from an EMBL/GenBank/DDBJ whole genome shotgun (WGS) entry which is preliminary data.</text>
</comment>
<dbReference type="HAMAP" id="MF_01400">
    <property type="entry name" value="MsrB"/>
    <property type="match status" value="1"/>
</dbReference>
<dbReference type="EC" id="1.8.4.12" evidence="8"/>
<comment type="catalytic activity">
    <reaction evidence="6 8">
        <text>L-methionyl-[protein] + [thioredoxin]-disulfide + H2O = L-methionyl-(R)-S-oxide-[protein] + [thioredoxin]-dithiol</text>
        <dbReference type="Rhea" id="RHEA:24164"/>
        <dbReference type="Rhea" id="RHEA-COMP:10698"/>
        <dbReference type="Rhea" id="RHEA-COMP:10700"/>
        <dbReference type="Rhea" id="RHEA-COMP:12313"/>
        <dbReference type="Rhea" id="RHEA-COMP:12314"/>
        <dbReference type="ChEBI" id="CHEBI:15377"/>
        <dbReference type="ChEBI" id="CHEBI:16044"/>
        <dbReference type="ChEBI" id="CHEBI:29950"/>
        <dbReference type="ChEBI" id="CHEBI:45764"/>
        <dbReference type="ChEBI" id="CHEBI:50058"/>
        <dbReference type="EC" id="1.8.4.12"/>
    </reaction>
</comment>
<comment type="similarity">
    <text evidence="1">In the C-terminal section; belongs to the MsrB Met sulfoxide reductase family.</text>
</comment>
<comment type="catalytic activity">
    <reaction evidence="5 9">
        <text>L-methionyl-[protein] + [thioredoxin]-disulfide + H2O = L-methionyl-(S)-S-oxide-[protein] + [thioredoxin]-dithiol</text>
        <dbReference type="Rhea" id="RHEA:14217"/>
        <dbReference type="Rhea" id="RHEA-COMP:10698"/>
        <dbReference type="Rhea" id="RHEA-COMP:10700"/>
        <dbReference type="Rhea" id="RHEA-COMP:12313"/>
        <dbReference type="Rhea" id="RHEA-COMP:12315"/>
        <dbReference type="ChEBI" id="CHEBI:15377"/>
        <dbReference type="ChEBI" id="CHEBI:16044"/>
        <dbReference type="ChEBI" id="CHEBI:29950"/>
        <dbReference type="ChEBI" id="CHEBI:44120"/>
        <dbReference type="ChEBI" id="CHEBI:50058"/>
        <dbReference type="EC" id="1.8.4.11"/>
    </reaction>
</comment>
<reference evidence="11 12" key="1">
    <citation type="submission" date="2023-10" db="EMBL/GenBank/DDBJ databases">
        <title>Veillonella sp. nov., isolated from a pig farm feces dump.</title>
        <authorList>
            <person name="Chang Y.-H."/>
        </authorList>
    </citation>
    <scope>NUCLEOTIDE SEQUENCE [LARGE SCALE GENOMIC DNA]</scope>
    <source>
        <strain evidence="11 12">YH-vei2233</strain>
    </source>
</reference>
<dbReference type="SUPFAM" id="SSF51316">
    <property type="entry name" value="Mss4-like"/>
    <property type="match status" value="1"/>
</dbReference>
<dbReference type="InterPro" id="IPR028427">
    <property type="entry name" value="Met_Sox_Rdtase_MsrB"/>
</dbReference>
<dbReference type="InterPro" id="IPR011057">
    <property type="entry name" value="Mss4-like_sf"/>
</dbReference>
<dbReference type="PROSITE" id="PS51790">
    <property type="entry name" value="MSRB"/>
    <property type="match status" value="1"/>
</dbReference>
<dbReference type="InterPro" id="IPR002569">
    <property type="entry name" value="Met_Sox_Rdtase_MsrA_dom"/>
</dbReference>
<comment type="function">
    <text evidence="9">Has an important function as a repair enzyme for proteins that have been inactivated by oxidation. Catalyzes the reversible oxidation-reduction of methionine sulfoxide in proteins to methionine.</text>
</comment>
<comment type="similarity">
    <text evidence="9">Belongs to the MsrA Met sulfoxide reductase family.</text>
</comment>
<proteinExistence type="inferred from homology"/>